<protein>
    <submittedName>
        <fullName evidence="1">Uncharacterized protein</fullName>
    </submittedName>
</protein>
<keyword evidence="2" id="KW-1185">Reference proteome</keyword>
<evidence type="ECO:0000313" key="2">
    <source>
        <dbReference type="Proteomes" id="UP001553843"/>
    </source>
</evidence>
<dbReference type="RefSeq" id="WP_359780913.1">
    <property type="nucleotide sequence ID" value="NZ_JBEYRR010000008.1"/>
</dbReference>
<proteinExistence type="predicted"/>
<gene>
    <name evidence="1" type="ORF">AB0887_27290</name>
</gene>
<evidence type="ECO:0000313" key="1">
    <source>
        <dbReference type="EMBL" id="MEW2365642.1"/>
    </source>
</evidence>
<organism evidence="1 2">
    <name type="scientific">Streptomyces huasconensis</name>
    <dbReference type="NCBI Taxonomy" id="1854574"/>
    <lineage>
        <taxon>Bacteria</taxon>
        <taxon>Bacillati</taxon>
        <taxon>Actinomycetota</taxon>
        <taxon>Actinomycetes</taxon>
        <taxon>Kitasatosporales</taxon>
        <taxon>Streptomycetaceae</taxon>
        <taxon>Streptomyces</taxon>
    </lineage>
</organism>
<name>A0ABV3M4T7_9ACTN</name>
<dbReference type="EMBL" id="JBEYRS010000012">
    <property type="protein sequence ID" value="MEW2365642.1"/>
    <property type="molecule type" value="Genomic_DNA"/>
</dbReference>
<comment type="caution">
    <text evidence="1">The sequence shown here is derived from an EMBL/GenBank/DDBJ whole genome shotgun (WGS) entry which is preliminary data.</text>
</comment>
<sequence>MNTTSTTIPRETARHVLWFFGQDGGYQPGSFTEHLLYALSFADMVNTAKIAEVYPDYAAAMVAAKLDPDGIANLQRIAGAEAPLGCKCGDSAGPFDLQGRCETCTESAA</sequence>
<dbReference type="Proteomes" id="UP001553843">
    <property type="component" value="Unassembled WGS sequence"/>
</dbReference>
<reference evidence="1 2" key="1">
    <citation type="submission" date="2024-06" db="EMBL/GenBank/DDBJ databases">
        <title>The Natural Products Discovery Center: Release of the First 8490 Sequenced Strains for Exploring Actinobacteria Biosynthetic Diversity.</title>
        <authorList>
            <person name="Kalkreuter E."/>
            <person name="Kautsar S.A."/>
            <person name="Yang D."/>
            <person name="Bader C.D."/>
            <person name="Teijaro C.N."/>
            <person name="Fluegel L."/>
            <person name="Davis C.M."/>
            <person name="Simpson J.R."/>
            <person name="Lauterbach L."/>
            <person name="Steele A.D."/>
            <person name="Gui C."/>
            <person name="Meng S."/>
            <person name="Li G."/>
            <person name="Viehrig K."/>
            <person name="Ye F."/>
            <person name="Su P."/>
            <person name="Kiefer A.F."/>
            <person name="Nichols A."/>
            <person name="Cepeda A.J."/>
            <person name="Yan W."/>
            <person name="Fan B."/>
            <person name="Jiang Y."/>
            <person name="Adhikari A."/>
            <person name="Zheng C.-J."/>
            <person name="Schuster L."/>
            <person name="Cowan T.M."/>
            <person name="Smanski M.J."/>
            <person name="Chevrette M.G."/>
            <person name="De Carvalho L.P.S."/>
            <person name="Shen B."/>
        </authorList>
    </citation>
    <scope>NUCLEOTIDE SEQUENCE [LARGE SCALE GENOMIC DNA]</scope>
    <source>
        <strain evidence="1 2">NPDC047833</strain>
    </source>
</reference>
<accession>A0ABV3M4T7</accession>